<gene>
    <name evidence="3" type="ORF">ACFSC0_09430</name>
</gene>
<evidence type="ECO:0000256" key="1">
    <source>
        <dbReference type="SAM" id="MobiDB-lite"/>
    </source>
</evidence>
<comment type="caution">
    <text evidence="3">The sequence shown here is derived from an EMBL/GenBank/DDBJ whole genome shotgun (WGS) entry which is preliminary data.</text>
</comment>
<sequence length="269" mass="28068">MRLLLKAGPAMLIAAALAGAAQAQTPEDEAPQAVQPGDAAQGTDTEEPGETGAPPASIDEALAPSVPPPTSYNPSGAYAPSLSAPIDPQTRLPVSPYGAAGAYSPPPTSYNPSGAYTPSYERPVFPEWATPVFIDQPGRTPDAPASYIDKAYEARLRASFQSAQGLKGPLEGGWTLADSGGGRLYDLQLVDSTGGTVDGAWRDLRRPGAIDASGLIVGASRIGNQLTLRFYPQGYGEPVIATLTATADGRWSGELTEKGQRRTVYLQRN</sequence>
<dbReference type="Proteomes" id="UP001597237">
    <property type="component" value="Unassembled WGS sequence"/>
</dbReference>
<keyword evidence="2" id="KW-0732">Signal</keyword>
<evidence type="ECO:0008006" key="5">
    <source>
        <dbReference type="Google" id="ProtNLM"/>
    </source>
</evidence>
<organism evidence="3 4">
    <name type="scientific">Phenylobacterium terrae</name>
    <dbReference type="NCBI Taxonomy" id="2665495"/>
    <lineage>
        <taxon>Bacteria</taxon>
        <taxon>Pseudomonadati</taxon>
        <taxon>Pseudomonadota</taxon>
        <taxon>Alphaproteobacteria</taxon>
        <taxon>Caulobacterales</taxon>
        <taxon>Caulobacteraceae</taxon>
        <taxon>Phenylobacterium</taxon>
    </lineage>
</organism>
<reference evidence="4" key="1">
    <citation type="journal article" date="2019" name="Int. J. Syst. Evol. Microbiol.">
        <title>The Global Catalogue of Microorganisms (GCM) 10K type strain sequencing project: providing services to taxonomists for standard genome sequencing and annotation.</title>
        <authorList>
            <consortium name="The Broad Institute Genomics Platform"/>
            <consortium name="The Broad Institute Genome Sequencing Center for Infectious Disease"/>
            <person name="Wu L."/>
            <person name="Ma J."/>
        </authorList>
    </citation>
    <scope>NUCLEOTIDE SEQUENCE [LARGE SCALE GENOMIC DNA]</scope>
    <source>
        <strain evidence="4">DFY28</strain>
    </source>
</reference>
<dbReference type="EMBL" id="JBHUEY010000001">
    <property type="protein sequence ID" value="MFD1783612.1"/>
    <property type="molecule type" value="Genomic_DNA"/>
</dbReference>
<feature type="chain" id="PRO_5045497739" description="Secreted protein" evidence="2">
    <location>
        <begin position="24"/>
        <end position="269"/>
    </location>
</feature>
<evidence type="ECO:0000313" key="3">
    <source>
        <dbReference type="EMBL" id="MFD1783612.1"/>
    </source>
</evidence>
<evidence type="ECO:0000256" key="2">
    <source>
        <dbReference type="SAM" id="SignalP"/>
    </source>
</evidence>
<name>A0ABW4N077_9CAUL</name>
<evidence type="ECO:0000313" key="4">
    <source>
        <dbReference type="Proteomes" id="UP001597237"/>
    </source>
</evidence>
<proteinExistence type="predicted"/>
<feature type="region of interest" description="Disordered" evidence="1">
    <location>
        <begin position="23"/>
        <end position="90"/>
    </location>
</feature>
<protein>
    <recommendedName>
        <fullName evidence="5">Secreted protein</fullName>
    </recommendedName>
</protein>
<feature type="signal peptide" evidence="2">
    <location>
        <begin position="1"/>
        <end position="23"/>
    </location>
</feature>
<accession>A0ABW4N077</accession>
<keyword evidence="4" id="KW-1185">Reference proteome</keyword>
<dbReference type="RefSeq" id="WP_377283194.1">
    <property type="nucleotide sequence ID" value="NZ_JBHRSI010000008.1"/>
</dbReference>